<proteinExistence type="predicted"/>
<reference evidence="2" key="1">
    <citation type="submission" date="2016-10" db="EMBL/GenBank/DDBJ databases">
        <authorList>
            <person name="Varghese N."/>
            <person name="Submissions S."/>
        </authorList>
    </citation>
    <scope>NUCLEOTIDE SEQUENCE [LARGE SCALE GENOMIC DNA]</scope>
    <source>
        <strain evidence="2">DSM 17101</strain>
    </source>
</reference>
<dbReference type="GO" id="GO:0003677">
    <property type="term" value="F:DNA binding"/>
    <property type="evidence" value="ECO:0007669"/>
    <property type="project" value="InterPro"/>
</dbReference>
<dbReference type="GO" id="GO:0005694">
    <property type="term" value="C:chromosome"/>
    <property type="evidence" value="ECO:0007669"/>
    <property type="project" value="InterPro"/>
</dbReference>
<name>A0A1H0TH15_9BURK</name>
<evidence type="ECO:0000313" key="1">
    <source>
        <dbReference type="EMBL" id="SDP52836.1"/>
    </source>
</evidence>
<keyword evidence="2" id="KW-1185">Reference proteome</keyword>
<organism evidence="1 2">
    <name type="scientific">Paracidovorax cattleyae</name>
    <dbReference type="NCBI Taxonomy" id="80868"/>
    <lineage>
        <taxon>Bacteria</taxon>
        <taxon>Pseudomonadati</taxon>
        <taxon>Pseudomonadota</taxon>
        <taxon>Betaproteobacteria</taxon>
        <taxon>Burkholderiales</taxon>
        <taxon>Comamonadaceae</taxon>
        <taxon>Paracidovorax</taxon>
    </lineage>
</organism>
<dbReference type="EMBL" id="FNJL01000015">
    <property type="protein sequence ID" value="SDP52836.1"/>
    <property type="molecule type" value="Genomic_DNA"/>
</dbReference>
<dbReference type="Proteomes" id="UP000199317">
    <property type="component" value="Unassembled WGS sequence"/>
</dbReference>
<accession>A0A1H0TH15</accession>
<sequence length="389" mass="43170">MAIITTVRGRNRTRESDAPFSALPPLASRQETLLGRWLVSHAAGRRWQTLLEEAGQDLLDSTEALLECLVEAGAVVARERLVRGTWQIERMEWRDLPALQASRGIRTSDERRALRDDTRQQLAALADDHLWLQPAIDSCLGSTKSADLLRGRAELLHALAAWHAEQRFGKRRDFALHARQGTKDITPSEWKWLEAHFALEAFGIEKLAFILWLGGSLALVTEKGRMDVGAAGFCGLPMSTLAGDTHIAGAPSRYWLIENRTSFERQVIQADPGTCVVWLPGRPPDDWLGALGWLLDRAPAPALISCDPDPAGLDIALTAGAVWAARGLEWSPYRMEPELWQNGPTLPLNDFDRALLARLATRNDLPAPVAGLRDMLEQLGRKAEQEAWL</sequence>
<evidence type="ECO:0000313" key="2">
    <source>
        <dbReference type="Proteomes" id="UP000199317"/>
    </source>
</evidence>
<protein>
    <recommendedName>
        <fullName evidence="3">DUF2399 domain-containing protein</fullName>
    </recommendedName>
</protein>
<evidence type="ECO:0008006" key="3">
    <source>
        <dbReference type="Google" id="ProtNLM"/>
    </source>
</evidence>
<dbReference type="OrthoDB" id="6059266at2"/>
<dbReference type="InterPro" id="IPR036078">
    <property type="entry name" value="Spo11/TopoVI_A_sf"/>
</dbReference>
<dbReference type="AlphaFoldDB" id="A0A1H0TH15"/>
<gene>
    <name evidence="1" type="ORF">SAMN04489708_11533</name>
</gene>
<dbReference type="SUPFAM" id="SSF56726">
    <property type="entry name" value="DNA topoisomerase IV, alpha subunit"/>
    <property type="match status" value="1"/>
</dbReference>